<dbReference type="EMBL" id="CH476641">
    <property type="protein sequence ID" value="EDN97670.1"/>
    <property type="molecule type" value="Genomic_DNA"/>
</dbReference>
<dbReference type="HOGENOM" id="CLU_3033802_0_0_1"/>
<evidence type="ECO:0000313" key="1">
    <source>
        <dbReference type="EMBL" id="EDN97670.1"/>
    </source>
</evidence>
<evidence type="ECO:0000313" key="2">
    <source>
        <dbReference type="Proteomes" id="UP000001312"/>
    </source>
</evidence>
<dbReference type="GeneID" id="5482697"/>
<dbReference type="AlphaFoldDB" id="A7F4J9"/>
<dbReference type="Proteomes" id="UP000001312">
    <property type="component" value="Unassembled WGS sequence"/>
</dbReference>
<dbReference type="InParanoid" id="A7F4J9"/>
<dbReference type="KEGG" id="ssl:SS1G_12524"/>
<accession>A7F4J9</accession>
<name>A7F4J9_SCLS1</name>
<protein>
    <submittedName>
        <fullName evidence="1">Uncharacterized protein</fullName>
    </submittedName>
</protein>
<sequence length="55" mass="6384">MWARKPSSRFDCPANQNLDIKVKIHYIIRANTTPPTHTSTKDIEAVKNFLRPSQF</sequence>
<reference evidence="2" key="1">
    <citation type="journal article" date="2011" name="PLoS Genet.">
        <title>Genomic analysis of the necrotrophic fungal pathogens Sclerotinia sclerotiorum and Botrytis cinerea.</title>
        <authorList>
            <person name="Amselem J."/>
            <person name="Cuomo C.A."/>
            <person name="van Kan J.A."/>
            <person name="Viaud M."/>
            <person name="Benito E.P."/>
            <person name="Couloux A."/>
            <person name="Coutinho P.M."/>
            <person name="de Vries R.P."/>
            <person name="Dyer P.S."/>
            <person name="Fillinger S."/>
            <person name="Fournier E."/>
            <person name="Gout L."/>
            <person name="Hahn M."/>
            <person name="Kohn L."/>
            <person name="Lapalu N."/>
            <person name="Plummer K.M."/>
            <person name="Pradier J.M."/>
            <person name="Quevillon E."/>
            <person name="Sharon A."/>
            <person name="Simon A."/>
            <person name="ten Have A."/>
            <person name="Tudzynski B."/>
            <person name="Tudzynski P."/>
            <person name="Wincker P."/>
            <person name="Andrew M."/>
            <person name="Anthouard V."/>
            <person name="Beever R.E."/>
            <person name="Beffa R."/>
            <person name="Benoit I."/>
            <person name="Bouzid O."/>
            <person name="Brault B."/>
            <person name="Chen Z."/>
            <person name="Choquer M."/>
            <person name="Collemare J."/>
            <person name="Cotton P."/>
            <person name="Danchin E.G."/>
            <person name="Da Silva C."/>
            <person name="Gautier A."/>
            <person name="Giraud C."/>
            <person name="Giraud T."/>
            <person name="Gonzalez C."/>
            <person name="Grossetete S."/>
            <person name="Guldener U."/>
            <person name="Henrissat B."/>
            <person name="Howlett B.J."/>
            <person name="Kodira C."/>
            <person name="Kretschmer M."/>
            <person name="Lappartient A."/>
            <person name="Leroch M."/>
            <person name="Levis C."/>
            <person name="Mauceli E."/>
            <person name="Neuveglise C."/>
            <person name="Oeser B."/>
            <person name="Pearson M."/>
            <person name="Poulain J."/>
            <person name="Poussereau N."/>
            <person name="Quesneville H."/>
            <person name="Rascle C."/>
            <person name="Schumacher J."/>
            <person name="Segurens B."/>
            <person name="Sexton A."/>
            <person name="Silva E."/>
            <person name="Sirven C."/>
            <person name="Soanes D.M."/>
            <person name="Talbot N.J."/>
            <person name="Templeton M."/>
            <person name="Yandava C."/>
            <person name="Yarden O."/>
            <person name="Zeng Q."/>
            <person name="Rollins J.A."/>
            <person name="Lebrun M.H."/>
            <person name="Dickman M."/>
        </authorList>
    </citation>
    <scope>NUCLEOTIDE SEQUENCE [LARGE SCALE GENOMIC DNA]</scope>
    <source>
        <strain evidence="2">ATCC 18683 / 1980 / Ss-1</strain>
    </source>
</reference>
<keyword evidence="2" id="KW-1185">Reference proteome</keyword>
<gene>
    <name evidence="1" type="ORF">SS1G_12524</name>
</gene>
<organism evidence="1 2">
    <name type="scientific">Sclerotinia sclerotiorum (strain ATCC 18683 / 1980 / Ss-1)</name>
    <name type="common">White mold</name>
    <name type="synonym">Whetzelinia sclerotiorum</name>
    <dbReference type="NCBI Taxonomy" id="665079"/>
    <lineage>
        <taxon>Eukaryota</taxon>
        <taxon>Fungi</taxon>
        <taxon>Dikarya</taxon>
        <taxon>Ascomycota</taxon>
        <taxon>Pezizomycotina</taxon>
        <taxon>Leotiomycetes</taxon>
        <taxon>Helotiales</taxon>
        <taxon>Sclerotiniaceae</taxon>
        <taxon>Sclerotinia</taxon>
    </lineage>
</organism>
<proteinExistence type="predicted"/>
<dbReference type="RefSeq" id="XP_001586537.1">
    <property type="nucleotide sequence ID" value="XM_001586487.1"/>
</dbReference>